<organism evidence="2 3">
    <name type="scientific">Pseudoalteromonas phenolica</name>
    <dbReference type="NCBI Taxonomy" id="161398"/>
    <lineage>
        <taxon>Bacteria</taxon>
        <taxon>Pseudomonadati</taxon>
        <taxon>Pseudomonadota</taxon>
        <taxon>Gammaproteobacteria</taxon>
        <taxon>Alteromonadales</taxon>
        <taxon>Pseudoalteromonadaceae</taxon>
        <taxon>Pseudoalteromonas</taxon>
    </lineage>
</organism>
<proteinExistence type="predicted"/>
<dbReference type="SUPFAM" id="SSF52091">
    <property type="entry name" value="SpoIIaa-like"/>
    <property type="match status" value="1"/>
</dbReference>
<reference evidence="2 3" key="1">
    <citation type="submission" date="2018-01" db="EMBL/GenBank/DDBJ databases">
        <title>Co-occurrence of chitin degradation, pigmentation and bioactivity in marine Pseudoalteromonas.</title>
        <authorList>
            <person name="Paulsen S."/>
            <person name="Gram L."/>
            <person name="Machado H."/>
        </authorList>
    </citation>
    <scope>NUCLEOTIDE SEQUENCE [LARGE SCALE GENOMIC DNA]</scope>
    <source>
        <strain evidence="2 3">S3898</strain>
    </source>
</reference>
<comment type="caution">
    <text evidence="2">The sequence shown here is derived from an EMBL/GenBank/DDBJ whole genome shotgun (WGS) entry which is preliminary data.</text>
</comment>
<accession>A0A4Q7IQS5</accession>
<feature type="domain" description="STAS" evidence="1">
    <location>
        <begin position="44"/>
        <end position="112"/>
    </location>
</feature>
<protein>
    <recommendedName>
        <fullName evidence="1">STAS domain-containing protein</fullName>
    </recommendedName>
</protein>
<dbReference type="InterPro" id="IPR002645">
    <property type="entry name" value="STAS_dom"/>
</dbReference>
<dbReference type="Pfam" id="PF01740">
    <property type="entry name" value="STAS"/>
    <property type="match status" value="1"/>
</dbReference>
<dbReference type="AlphaFoldDB" id="A0A4Q7IQS5"/>
<evidence type="ECO:0000313" key="3">
    <source>
        <dbReference type="Proteomes" id="UP000291338"/>
    </source>
</evidence>
<dbReference type="RefSeq" id="WP_130255208.1">
    <property type="nucleotide sequence ID" value="NZ_PNEC01000006.1"/>
</dbReference>
<gene>
    <name evidence="2" type="ORF">C1E23_08780</name>
</gene>
<dbReference type="InterPro" id="IPR036513">
    <property type="entry name" value="STAS_dom_sf"/>
</dbReference>
<sequence>MASIKVTQKRNNSTEISFAGGLTIYSVMEAYQQHFETFTFKQLVVFKLDKIEEIDTAGIQLITSIIKSLLEQGSQYQVSSTSEPVKEFSELFDLKFLMNYEVQSSLGVEYVS</sequence>
<evidence type="ECO:0000259" key="1">
    <source>
        <dbReference type="PROSITE" id="PS50801"/>
    </source>
</evidence>
<dbReference type="EMBL" id="PPSX01000025">
    <property type="protein sequence ID" value="RZQ53487.1"/>
    <property type="molecule type" value="Genomic_DNA"/>
</dbReference>
<name>A0A4Q7IQS5_9GAMM</name>
<dbReference type="Proteomes" id="UP000291338">
    <property type="component" value="Unassembled WGS sequence"/>
</dbReference>
<dbReference type="PROSITE" id="PS50801">
    <property type="entry name" value="STAS"/>
    <property type="match status" value="1"/>
</dbReference>
<evidence type="ECO:0000313" key="2">
    <source>
        <dbReference type="EMBL" id="RZQ53487.1"/>
    </source>
</evidence>
<dbReference type="Gene3D" id="3.30.750.24">
    <property type="entry name" value="STAS domain"/>
    <property type="match status" value="1"/>
</dbReference>